<evidence type="ECO:0000313" key="2">
    <source>
        <dbReference type="EMBL" id="MBB4145803.1"/>
    </source>
</evidence>
<dbReference type="Pfam" id="PF05136">
    <property type="entry name" value="Phage_portal_2"/>
    <property type="match status" value="1"/>
</dbReference>
<dbReference type="AlphaFoldDB" id="A0A7W6LK27"/>
<name>A0A7W6LK27_9HYPH</name>
<dbReference type="GO" id="GO:0019068">
    <property type="term" value="P:virion assembly"/>
    <property type="evidence" value="ECO:0007669"/>
    <property type="project" value="InterPro"/>
</dbReference>
<reference evidence="2 3" key="1">
    <citation type="submission" date="2020-08" db="EMBL/GenBank/DDBJ databases">
        <title>Genomic Encyclopedia of Type Strains, Phase IV (KMG-IV): sequencing the most valuable type-strain genomes for metagenomic binning, comparative biology and taxonomic classification.</title>
        <authorList>
            <person name="Goeker M."/>
        </authorList>
    </citation>
    <scope>NUCLEOTIDE SEQUENCE [LARGE SCALE GENOMIC DNA]</scope>
    <source>
        <strain evidence="2 3">DSM 29514</strain>
    </source>
</reference>
<protein>
    <submittedName>
        <fullName evidence="2">Capsid protein</fullName>
    </submittedName>
</protein>
<feature type="compositionally biased region" description="Basic and acidic residues" evidence="1">
    <location>
        <begin position="466"/>
        <end position="477"/>
    </location>
</feature>
<sequence length="544" mass="60464">MMEKQRVRVQAGSSPAPAVRPQGLPSQPRARSAYMRDTQSGVIAARPASLREHRDEIRRVYIRAAGLALDMLQNSGKLRGAADQIIADTVGVELALNPKPDLTRFGYNEKEAVDWIRLVKAKHKVWAWNPLECDLRAKMTNPQQTDVGLRNWLAFGESTGVIVYLPRSQRLPGTRTGTKFLLFTPSKLVQDTNDIEGLYQGVVHDAYGRPIAYRCEERRDGLTVKRDYPARDADGRAMFMHAFDPFSAEDVRGISPLAPTFRKFLMAENSDDATAQLLFLQTIYSIILKSEKPSADAFEFLENMSSTSGISGQEVAADVLNYFKAQLDRAAESEIRMGPGAGVSQLAPGEDLEFKNITGVGPDTKAFRASLDREVSRALGVSNGGYTGDYSDATYASTNMENSSLWPLAQRRTDRIASPHVLLPYDSWLDEMIEEGEIPFKGGIEVYRANRDAINYAICHGPSKPTADDEKRARAASERLANGTSTFEAECAELGQDPEEVFESRVRWHQRYKDAGMQSPLERGFGSRPSATEQNDNQRKKQKA</sequence>
<dbReference type="EMBL" id="JACIEC010000012">
    <property type="protein sequence ID" value="MBB4145803.1"/>
    <property type="molecule type" value="Genomic_DNA"/>
</dbReference>
<accession>A0A7W6LK27</accession>
<keyword evidence="3" id="KW-1185">Reference proteome</keyword>
<dbReference type="Proteomes" id="UP000519897">
    <property type="component" value="Unassembled WGS sequence"/>
</dbReference>
<feature type="region of interest" description="Disordered" evidence="1">
    <location>
        <begin position="1"/>
        <end position="33"/>
    </location>
</feature>
<organism evidence="2 3">
    <name type="scientific">Rhizobium rhizoryzae</name>
    <dbReference type="NCBI Taxonomy" id="451876"/>
    <lineage>
        <taxon>Bacteria</taxon>
        <taxon>Pseudomonadati</taxon>
        <taxon>Pseudomonadota</taxon>
        <taxon>Alphaproteobacteria</taxon>
        <taxon>Hyphomicrobiales</taxon>
        <taxon>Rhizobiaceae</taxon>
        <taxon>Rhizobium/Agrobacterium group</taxon>
        <taxon>Rhizobium</taxon>
    </lineage>
</organism>
<feature type="region of interest" description="Disordered" evidence="1">
    <location>
        <begin position="513"/>
        <end position="544"/>
    </location>
</feature>
<comment type="caution">
    <text evidence="2">The sequence shown here is derived from an EMBL/GenBank/DDBJ whole genome shotgun (WGS) entry which is preliminary data.</text>
</comment>
<evidence type="ECO:0000256" key="1">
    <source>
        <dbReference type="SAM" id="MobiDB-lite"/>
    </source>
</evidence>
<dbReference type="GO" id="GO:0005198">
    <property type="term" value="F:structural molecule activity"/>
    <property type="evidence" value="ECO:0007669"/>
    <property type="project" value="InterPro"/>
</dbReference>
<evidence type="ECO:0000313" key="3">
    <source>
        <dbReference type="Proteomes" id="UP000519897"/>
    </source>
</evidence>
<dbReference type="InterPro" id="IPR006429">
    <property type="entry name" value="Phage_lambda_portal"/>
</dbReference>
<feature type="region of interest" description="Disordered" evidence="1">
    <location>
        <begin position="460"/>
        <end position="481"/>
    </location>
</feature>
<gene>
    <name evidence="2" type="ORF">GGQ72_004369</name>
</gene>
<dbReference type="RefSeq" id="WP_165130370.1">
    <property type="nucleotide sequence ID" value="NZ_CP049247.1"/>
</dbReference>
<proteinExistence type="predicted"/>